<name>A0ABT0L8M4_9GAMM</name>
<proteinExistence type="predicted"/>
<evidence type="ECO:0000313" key="2">
    <source>
        <dbReference type="Proteomes" id="UP001203423"/>
    </source>
</evidence>
<reference evidence="1 2" key="1">
    <citation type="submission" date="2022-01" db="EMBL/GenBank/DDBJ databases">
        <title>Whole genome-based taxonomy of the Shewanellaceae.</title>
        <authorList>
            <person name="Martin-Rodriguez A.J."/>
        </authorList>
    </citation>
    <scope>NUCLEOTIDE SEQUENCE [LARGE SCALE GENOMIC DNA]</scope>
    <source>
        <strain evidence="1 2">DSM 17177</strain>
    </source>
</reference>
<gene>
    <name evidence="1" type="ORF">L2764_03300</name>
</gene>
<organism evidence="1 2">
    <name type="scientific">Shewanella surugensis</name>
    <dbReference type="NCBI Taxonomy" id="212020"/>
    <lineage>
        <taxon>Bacteria</taxon>
        <taxon>Pseudomonadati</taxon>
        <taxon>Pseudomonadota</taxon>
        <taxon>Gammaproteobacteria</taxon>
        <taxon>Alteromonadales</taxon>
        <taxon>Shewanellaceae</taxon>
        <taxon>Shewanella</taxon>
    </lineage>
</organism>
<keyword evidence="2" id="KW-1185">Reference proteome</keyword>
<protein>
    <submittedName>
        <fullName evidence="1">Phage virion morphogenesis protein</fullName>
    </submittedName>
</protein>
<sequence length="213" mass="23976">MSLQISLRGKDALTLKQQLELLSLPRNKRIRLLKHLGRIEKAKARKRIQAQKDVKGAKFKARKKKGGKMLKAQAKGLTPYVKNANRLELTHKNKHTAKIGAVHQEGGKETMSATRMRRIHGANKSHAACTRSQAKALVILGYKVKAKNKGYRKATIKELVSRLSQSQAGGILHSLRGKQRKTQWNIDAPKREFLGDSPANVRDEIIQFLHEQS</sequence>
<dbReference type="Proteomes" id="UP001203423">
    <property type="component" value="Unassembled WGS sequence"/>
</dbReference>
<comment type="caution">
    <text evidence="1">The sequence shown here is derived from an EMBL/GenBank/DDBJ whole genome shotgun (WGS) entry which is preliminary data.</text>
</comment>
<dbReference type="RefSeq" id="WP_248938818.1">
    <property type="nucleotide sequence ID" value="NZ_JAKIKS010000007.1"/>
</dbReference>
<accession>A0ABT0L8M4</accession>
<evidence type="ECO:0000313" key="1">
    <source>
        <dbReference type="EMBL" id="MCL1123531.1"/>
    </source>
</evidence>
<dbReference type="EMBL" id="JAKIKS010000007">
    <property type="protein sequence ID" value="MCL1123531.1"/>
    <property type="molecule type" value="Genomic_DNA"/>
</dbReference>